<evidence type="ECO:0000259" key="12">
    <source>
        <dbReference type="Pfam" id="PF07992"/>
    </source>
</evidence>
<feature type="domain" description="FAD/NAD(P)-binding" evidence="12">
    <location>
        <begin position="16"/>
        <end position="329"/>
    </location>
</feature>
<dbReference type="SUPFAM" id="SSF51905">
    <property type="entry name" value="FAD/NAD(P)-binding domain"/>
    <property type="match status" value="1"/>
</dbReference>
<evidence type="ECO:0000256" key="6">
    <source>
        <dbReference type="ARBA" id="ARBA00023284"/>
    </source>
</evidence>
<dbReference type="EMBL" id="WTYV01000005">
    <property type="protein sequence ID" value="MXO72420.1"/>
    <property type="molecule type" value="Genomic_DNA"/>
</dbReference>
<dbReference type="Pfam" id="PF07992">
    <property type="entry name" value="Pyr_redox_2"/>
    <property type="match status" value="1"/>
</dbReference>
<dbReference type="GO" id="GO:0045454">
    <property type="term" value="P:cell redox homeostasis"/>
    <property type="evidence" value="ECO:0007669"/>
    <property type="project" value="InterPro"/>
</dbReference>
<dbReference type="PANTHER" id="PTHR42737:SF2">
    <property type="entry name" value="GLUTATHIONE REDUCTASE"/>
    <property type="match status" value="1"/>
</dbReference>
<organism evidence="13 14">
    <name type="scientific">Alteraurantiacibacter buctensis</name>
    <dbReference type="NCBI Taxonomy" id="1503981"/>
    <lineage>
        <taxon>Bacteria</taxon>
        <taxon>Pseudomonadati</taxon>
        <taxon>Pseudomonadota</taxon>
        <taxon>Alphaproteobacteria</taxon>
        <taxon>Sphingomonadales</taxon>
        <taxon>Erythrobacteraceae</taxon>
        <taxon>Alteraurantiacibacter</taxon>
    </lineage>
</organism>
<keyword evidence="3 8" id="KW-0274">FAD</keyword>
<dbReference type="GO" id="GO:0005829">
    <property type="term" value="C:cytosol"/>
    <property type="evidence" value="ECO:0007669"/>
    <property type="project" value="TreeGrafter"/>
</dbReference>
<comment type="caution">
    <text evidence="13">The sequence shown here is derived from an EMBL/GenBank/DDBJ whole genome shotgun (WGS) entry which is preliminary data.</text>
</comment>
<feature type="binding site" evidence="8">
    <location>
        <position position="62"/>
    </location>
    <ligand>
        <name>FAD</name>
        <dbReference type="ChEBI" id="CHEBI:57692"/>
    </ligand>
</feature>
<dbReference type="InterPro" id="IPR046952">
    <property type="entry name" value="GSHR/TRXR-like"/>
</dbReference>
<evidence type="ECO:0000256" key="5">
    <source>
        <dbReference type="ARBA" id="ARBA00023157"/>
    </source>
</evidence>
<evidence type="ECO:0000256" key="8">
    <source>
        <dbReference type="PIRSR" id="PIRSR000350-3"/>
    </source>
</evidence>
<evidence type="ECO:0000313" key="13">
    <source>
        <dbReference type="EMBL" id="MXO72420.1"/>
    </source>
</evidence>
<feature type="active site" description="Proton acceptor" evidence="7">
    <location>
        <position position="447"/>
    </location>
</feature>
<proteinExistence type="inferred from homology"/>
<feature type="binding site" evidence="8">
    <location>
        <position position="314"/>
    </location>
    <ligand>
        <name>FAD</name>
        <dbReference type="ChEBI" id="CHEBI:57692"/>
    </ligand>
</feature>
<evidence type="ECO:0000256" key="1">
    <source>
        <dbReference type="ARBA" id="ARBA00007532"/>
    </source>
</evidence>
<comment type="similarity">
    <text evidence="1 10">Belongs to the class-I pyridine nucleotide-disulfide oxidoreductase family.</text>
</comment>
<dbReference type="PIRSF" id="PIRSF000350">
    <property type="entry name" value="Mercury_reductase_MerA"/>
    <property type="match status" value="1"/>
</dbReference>
<dbReference type="InterPro" id="IPR012999">
    <property type="entry name" value="Pyr_OxRdtase_I_AS"/>
</dbReference>
<feature type="binding site" evidence="8">
    <location>
        <position position="273"/>
    </location>
    <ligand>
        <name>NAD(+)</name>
        <dbReference type="ChEBI" id="CHEBI:57540"/>
    </ligand>
</feature>
<accession>A0A844YZR1</accession>
<feature type="binding site" evidence="8">
    <location>
        <begin position="185"/>
        <end position="192"/>
    </location>
    <ligand>
        <name>NAD(+)</name>
        <dbReference type="ChEBI" id="CHEBI:57540"/>
    </ligand>
</feature>
<dbReference type="Gene3D" id="3.30.390.30">
    <property type="match status" value="1"/>
</dbReference>
<keyword evidence="8" id="KW-0520">NAD</keyword>
<evidence type="ECO:0000256" key="7">
    <source>
        <dbReference type="PIRSR" id="PIRSR000350-2"/>
    </source>
</evidence>
<keyword evidence="5" id="KW-1015">Disulfide bond</keyword>
<dbReference type="PROSITE" id="PS00076">
    <property type="entry name" value="PYRIDINE_REDOX_1"/>
    <property type="match status" value="1"/>
</dbReference>
<dbReference type="InterPro" id="IPR004099">
    <property type="entry name" value="Pyr_nucl-diS_OxRdtase_dimer"/>
</dbReference>
<evidence type="ECO:0000256" key="4">
    <source>
        <dbReference type="ARBA" id="ARBA00023002"/>
    </source>
</evidence>
<dbReference type="GO" id="GO:0034599">
    <property type="term" value="P:cellular response to oxidative stress"/>
    <property type="evidence" value="ECO:0007669"/>
    <property type="project" value="TreeGrafter"/>
</dbReference>
<evidence type="ECO:0000259" key="11">
    <source>
        <dbReference type="Pfam" id="PF02852"/>
    </source>
</evidence>
<protein>
    <submittedName>
        <fullName evidence="13">Glutathione-disulfide reductase</fullName>
        <ecNumber evidence="13">1.8.1.7</ecNumber>
    </submittedName>
</protein>
<dbReference type="EC" id="1.8.1.7" evidence="13"/>
<evidence type="ECO:0000256" key="3">
    <source>
        <dbReference type="ARBA" id="ARBA00022827"/>
    </source>
</evidence>
<dbReference type="InterPro" id="IPR023753">
    <property type="entry name" value="FAD/NAD-binding_dom"/>
</dbReference>
<comment type="cofactor">
    <cofactor evidence="8">
        <name>FAD</name>
        <dbReference type="ChEBI" id="CHEBI:57692"/>
    </cofactor>
    <text evidence="8">Binds 1 FAD per subunit.</text>
</comment>
<name>A0A844YZR1_9SPHN</name>
<dbReference type="InterPro" id="IPR016156">
    <property type="entry name" value="FAD/NAD-linked_Rdtase_dimer_sf"/>
</dbReference>
<keyword evidence="2 10" id="KW-0285">Flavoprotein</keyword>
<gene>
    <name evidence="13" type="primary">gorA</name>
    <name evidence="13" type="ORF">GRI99_12355</name>
</gene>
<dbReference type="GO" id="GO:0004362">
    <property type="term" value="F:glutathione-disulfide reductase (NADPH) activity"/>
    <property type="evidence" value="ECO:0007669"/>
    <property type="project" value="UniProtKB-EC"/>
</dbReference>
<dbReference type="PRINTS" id="PR00368">
    <property type="entry name" value="FADPNR"/>
</dbReference>
<keyword evidence="8" id="KW-0547">Nucleotide-binding</keyword>
<dbReference type="InterPro" id="IPR001100">
    <property type="entry name" value="Pyr_nuc-diS_OxRdtase"/>
</dbReference>
<dbReference type="GO" id="GO:0050660">
    <property type="term" value="F:flavin adenine dinucleotide binding"/>
    <property type="evidence" value="ECO:0007669"/>
    <property type="project" value="InterPro"/>
</dbReference>
<keyword evidence="6 10" id="KW-0676">Redox-active center</keyword>
<dbReference type="AlphaFoldDB" id="A0A844YZR1"/>
<evidence type="ECO:0000256" key="10">
    <source>
        <dbReference type="RuleBase" id="RU003691"/>
    </source>
</evidence>
<reference evidence="13 14" key="1">
    <citation type="submission" date="2019-12" db="EMBL/GenBank/DDBJ databases">
        <title>Genomic-based taxomic classification of the family Erythrobacteraceae.</title>
        <authorList>
            <person name="Xu L."/>
        </authorList>
    </citation>
    <scope>NUCLEOTIDE SEQUENCE [LARGE SCALE GENOMIC DNA]</scope>
    <source>
        <strain evidence="13 14">M0322</strain>
    </source>
</reference>
<evidence type="ECO:0000256" key="9">
    <source>
        <dbReference type="PIRSR" id="PIRSR000350-4"/>
    </source>
</evidence>
<dbReference type="NCBIfam" id="NF004776">
    <property type="entry name" value="PRK06116.1"/>
    <property type="match status" value="1"/>
</dbReference>
<dbReference type="Gene3D" id="3.50.50.60">
    <property type="entry name" value="FAD/NAD(P)-binding domain"/>
    <property type="match status" value="2"/>
</dbReference>
<evidence type="ECO:0000256" key="2">
    <source>
        <dbReference type="ARBA" id="ARBA00022630"/>
    </source>
</evidence>
<dbReference type="SUPFAM" id="SSF55424">
    <property type="entry name" value="FAD/NAD-linked reductases, dimerisation (C-terminal) domain"/>
    <property type="match status" value="1"/>
</dbReference>
<dbReference type="OrthoDB" id="4763248at2"/>
<keyword evidence="4 10" id="KW-0560">Oxidoreductase</keyword>
<dbReference type="Pfam" id="PF02852">
    <property type="entry name" value="Pyr_redox_dim"/>
    <property type="match status" value="1"/>
</dbReference>
<evidence type="ECO:0000313" key="14">
    <source>
        <dbReference type="Proteomes" id="UP000466966"/>
    </source>
</evidence>
<keyword evidence="14" id="KW-1185">Reference proteome</keyword>
<sequence>MADTDTPADAGTEFDYDLFVIGAGSGGVRASRIAAAHGARVAVAEEYRVGGTCVIRGCVPKKMLVYGAMFAEELGHPENYGWTIEGKTFDWPTLRDFVKKDVDRLEGLYGNTLANNKVEVFAERATIAGPNAVKLASGREVTAGKILVATGCWPAMPDFPGVEHCITSNEMFHLAEQPRRLMVVGGGYIAMEFAGVFNALGSEVTLVNRTDRILRSYDEQIVDRMLAIAMGRGIQMRMHSLIQSVEKDADGCLHVDLGETDKVVVDQVLIAIGRQPNTAGLGLENAGIQPGPKGEIPVDEYNRTTCESIFAVGDVTDRVQLTPVAIREGHAFADTQFGNKPRTVDYSSIPSAVFSQPPIAGVGLTEKQAREQYGAVKVYSSDFRPMKNIFSPHAERGLYKMIVEETSEKILGIHMIGPEAPEILQVAAVALKAGLTKQAFDDTVALHPSMAEELVLLR</sequence>
<dbReference type="RefSeq" id="WP_160772360.1">
    <property type="nucleotide sequence ID" value="NZ_WTYV01000005.1"/>
</dbReference>
<dbReference type="PRINTS" id="PR00411">
    <property type="entry name" value="PNDRDTASEI"/>
</dbReference>
<dbReference type="Proteomes" id="UP000466966">
    <property type="component" value="Unassembled WGS sequence"/>
</dbReference>
<dbReference type="PANTHER" id="PTHR42737">
    <property type="entry name" value="GLUTATHIONE REDUCTASE"/>
    <property type="match status" value="1"/>
</dbReference>
<feature type="domain" description="Pyridine nucleotide-disulphide oxidoreductase dimerisation" evidence="11">
    <location>
        <begin position="349"/>
        <end position="455"/>
    </location>
</feature>
<dbReference type="InterPro" id="IPR036188">
    <property type="entry name" value="FAD/NAD-bd_sf"/>
</dbReference>
<dbReference type="GO" id="GO:0006749">
    <property type="term" value="P:glutathione metabolic process"/>
    <property type="evidence" value="ECO:0007669"/>
    <property type="project" value="TreeGrafter"/>
</dbReference>
<feature type="disulfide bond" description="Redox-active" evidence="9">
    <location>
        <begin position="53"/>
        <end position="58"/>
    </location>
</feature>